<evidence type="ECO:0000256" key="2">
    <source>
        <dbReference type="SAM" id="SignalP"/>
    </source>
</evidence>
<feature type="chain" id="PRO_5030742683" evidence="2">
    <location>
        <begin position="21"/>
        <end position="184"/>
    </location>
</feature>
<accession>A0A7S2XNV8</accession>
<keyword evidence="2" id="KW-0732">Signal</keyword>
<reference evidence="3" key="1">
    <citation type="submission" date="2021-01" db="EMBL/GenBank/DDBJ databases">
        <authorList>
            <person name="Corre E."/>
            <person name="Pelletier E."/>
            <person name="Niang G."/>
            <person name="Scheremetjew M."/>
            <person name="Finn R."/>
            <person name="Kale V."/>
            <person name="Holt S."/>
            <person name="Cochrane G."/>
            <person name="Meng A."/>
            <person name="Brown T."/>
            <person name="Cohen L."/>
        </authorList>
    </citation>
    <scope>NUCLEOTIDE SEQUENCE</scope>
    <source>
        <strain evidence="3">CCMP2084</strain>
    </source>
</reference>
<evidence type="ECO:0000313" key="3">
    <source>
        <dbReference type="EMBL" id="CAD9817844.1"/>
    </source>
</evidence>
<dbReference type="AlphaFoldDB" id="A0A7S2XNV8"/>
<gene>
    <name evidence="3" type="ORF">ASEP1449_LOCUS9676</name>
</gene>
<proteinExistence type="predicted"/>
<sequence>MAAASLKSILWVGILAMACAFTPVRHAPKGRLHCERFSIGLDMVPKFDQRSARWEPQTDEDRPQSGYGLLGSLLRQGPLPFFQRVTSGDNYDQAVLKVMASEGLDRNEGQGNMDAYLNNPNDWAMIKLQEKETGEKYDFVNVNMNPKQIGLTITWACIVFAIVGRIIYVAATGGAPEYLYDITS</sequence>
<dbReference type="PROSITE" id="PS51257">
    <property type="entry name" value="PROKAR_LIPOPROTEIN"/>
    <property type="match status" value="1"/>
</dbReference>
<organism evidence="3">
    <name type="scientific">Attheya septentrionalis</name>
    <dbReference type="NCBI Taxonomy" id="420275"/>
    <lineage>
        <taxon>Eukaryota</taxon>
        <taxon>Sar</taxon>
        <taxon>Stramenopiles</taxon>
        <taxon>Ochrophyta</taxon>
        <taxon>Bacillariophyta</taxon>
        <taxon>Coscinodiscophyceae</taxon>
        <taxon>Chaetocerotophycidae</taxon>
        <taxon>Chaetocerotales</taxon>
        <taxon>Attheyaceae</taxon>
        <taxon>Attheya</taxon>
    </lineage>
</organism>
<feature type="transmembrane region" description="Helical" evidence="1">
    <location>
        <begin position="149"/>
        <end position="171"/>
    </location>
</feature>
<feature type="signal peptide" evidence="2">
    <location>
        <begin position="1"/>
        <end position="20"/>
    </location>
</feature>
<dbReference type="EMBL" id="HBHQ01014512">
    <property type="protein sequence ID" value="CAD9817844.1"/>
    <property type="molecule type" value="Transcribed_RNA"/>
</dbReference>
<keyword evidence="1" id="KW-0812">Transmembrane</keyword>
<evidence type="ECO:0000256" key="1">
    <source>
        <dbReference type="SAM" id="Phobius"/>
    </source>
</evidence>
<keyword evidence="1" id="KW-0472">Membrane</keyword>
<protein>
    <submittedName>
        <fullName evidence="3">Uncharacterized protein</fullName>
    </submittedName>
</protein>
<keyword evidence="1" id="KW-1133">Transmembrane helix</keyword>
<name>A0A7S2XNV8_9STRA</name>